<protein>
    <submittedName>
        <fullName evidence="2">Putative NAD-dependent epimerase/dehydratase</fullName>
    </submittedName>
</protein>
<sequence>MHVFVTGGSGLTGPAIVTELVAAGHTVTGLARSDAAAARLESLGATAHRGSLDDLDSLRSGAEAADGVLHMAFGGDFADPDDMMQRDRTAIETLGRALAHSGKPFVSTSGTLVMPLGRETTERDEPDPAGIAGFRIPGERACLGFAAQGVRTSVVWLAPTVHGPGDYGFIGMLVATARKTGMSAYVGDGGNRWPAVHRLDAASLFRLALEKAPAGSVLHGVAESGVSFKSIAETIARALGLPAVSLTPDEAAAHFVSPFMATVYGIDAPVSSSHTQELLGWSPTHPTLLDDLEHGDYLVTPTS</sequence>
<evidence type="ECO:0000313" key="3">
    <source>
        <dbReference type="Proteomes" id="UP000299290"/>
    </source>
</evidence>
<reference evidence="2 3" key="1">
    <citation type="journal article" date="2020" name="Int. J. Syst. Evol. Microbiol.">
        <title>Reclassification of Streptomyces castelarensis and Streptomyces sporoclivatus as later heterotypic synonyms of Streptomyces antimycoticus.</title>
        <authorList>
            <person name="Komaki H."/>
            <person name="Tamura T."/>
        </authorList>
    </citation>
    <scope>NUCLEOTIDE SEQUENCE [LARGE SCALE GENOMIC DNA]</scope>
    <source>
        <strain evidence="2 3">NBRC 12839</strain>
    </source>
</reference>
<dbReference type="CDD" id="cd05262">
    <property type="entry name" value="SDR_a7"/>
    <property type="match status" value="1"/>
</dbReference>
<comment type="caution">
    <text evidence="2">The sequence shown here is derived from an EMBL/GenBank/DDBJ whole genome shotgun (WGS) entry which is preliminary data.</text>
</comment>
<dbReference type="PANTHER" id="PTHR48079">
    <property type="entry name" value="PROTEIN YEEZ"/>
    <property type="match status" value="1"/>
</dbReference>
<dbReference type="RefSeq" id="WP_137963655.1">
    <property type="nucleotide sequence ID" value="NZ_BJHV01000001.1"/>
</dbReference>
<dbReference type="GO" id="GO:0005737">
    <property type="term" value="C:cytoplasm"/>
    <property type="evidence" value="ECO:0007669"/>
    <property type="project" value="TreeGrafter"/>
</dbReference>
<proteinExistence type="predicted"/>
<feature type="domain" description="NAD-dependent epimerase/dehydratase" evidence="1">
    <location>
        <begin position="3"/>
        <end position="212"/>
    </location>
</feature>
<keyword evidence="3" id="KW-1185">Reference proteome</keyword>
<dbReference type="SUPFAM" id="SSF51735">
    <property type="entry name" value="NAD(P)-binding Rossmann-fold domains"/>
    <property type="match status" value="1"/>
</dbReference>
<dbReference type="Gene3D" id="3.40.50.720">
    <property type="entry name" value="NAD(P)-binding Rossmann-like Domain"/>
    <property type="match status" value="1"/>
</dbReference>
<dbReference type="Pfam" id="PF01370">
    <property type="entry name" value="Epimerase"/>
    <property type="match status" value="1"/>
</dbReference>
<dbReference type="PANTHER" id="PTHR48079:SF6">
    <property type="entry name" value="NAD(P)-BINDING DOMAIN-CONTAINING PROTEIN-RELATED"/>
    <property type="match status" value="1"/>
</dbReference>
<gene>
    <name evidence="2" type="ORF">SANT12839_002550</name>
</gene>
<dbReference type="Proteomes" id="UP000299290">
    <property type="component" value="Unassembled WGS sequence"/>
</dbReference>
<dbReference type="InterPro" id="IPR036291">
    <property type="entry name" value="NAD(P)-bd_dom_sf"/>
</dbReference>
<dbReference type="GO" id="GO:0004029">
    <property type="term" value="F:aldehyde dehydrogenase (NAD+) activity"/>
    <property type="evidence" value="ECO:0007669"/>
    <property type="project" value="TreeGrafter"/>
</dbReference>
<dbReference type="InterPro" id="IPR001509">
    <property type="entry name" value="Epimerase_deHydtase"/>
</dbReference>
<dbReference type="EMBL" id="BJHV01000001">
    <property type="protein sequence ID" value="GDY39373.1"/>
    <property type="molecule type" value="Genomic_DNA"/>
</dbReference>
<dbReference type="AlphaFoldDB" id="A0A4D4K091"/>
<evidence type="ECO:0000259" key="1">
    <source>
        <dbReference type="Pfam" id="PF01370"/>
    </source>
</evidence>
<evidence type="ECO:0000313" key="2">
    <source>
        <dbReference type="EMBL" id="GDY39373.1"/>
    </source>
</evidence>
<organism evidence="2 3">
    <name type="scientific">Streptomyces antimycoticus</name>
    <dbReference type="NCBI Taxonomy" id="68175"/>
    <lineage>
        <taxon>Bacteria</taxon>
        <taxon>Bacillati</taxon>
        <taxon>Actinomycetota</taxon>
        <taxon>Actinomycetes</taxon>
        <taxon>Kitasatosporales</taxon>
        <taxon>Streptomycetaceae</taxon>
        <taxon>Streptomyces</taxon>
        <taxon>Streptomyces violaceusniger group</taxon>
    </lineage>
</organism>
<dbReference type="InterPro" id="IPR051783">
    <property type="entry name" value="NAD(P)-dependent_oxidoreduct"/>
</dbReference>
<accession>A0A4D4K091</accession>
<name>A0A4D4K091_9ACTN</name>